<accession>A0A396RYV9</accession>
<dbReference type="AlphaFoldDB" id="A0A396RYV9"/>
<proteinExistence type="predicted"/>
<organism evidence="1 2">
    <name type="scientific">Pseudomonas jilinensis</name>
    <dbReference type="NCBI Taxonomy" id="2078689"/>
    <lineage>
        <taxon>Bacteria</taxon>
        <taxon>Pseudomonadati</taxon>
        <taxon>Pseudomonadota</taxon>
        <taxon>Gammaproteobacteria</taxon>
        <taxon>Pseudomonadales</taxon>
        <taxon>Pseudomonadaceae</taxon>
        <taxon>Pseudomonas</taxon>
    </lineage>
</organism>
<reference evidence="1 2" key="1">
    <citation type="submission" date="2018-06" db="EMBL/GenBank/DDBJ databases">
        <title>Pseudomonas jilinensis sp. nov., isolated from the production water of Jilin Oilfield in China.</title>
        <authorList>
            <person name="Wang J."/>
        </authorList>
    </citation>
    <scope>NUCLEOTIDE SEQUENCE [LARGE SCALE GENOMIC DNA]</scope>
    <source>
        <strain evidence="1 2">JS15-10A1</strain>
    </source>
</reference>
<name>A0A396RYV9_9PSED</name>
<feature type="non-terminal residue" evidence="1">
    <location>
        <position position="1"/>
    </location>
</feature>
<dbReference type="EMBL" id="QJSA01000004">
    <property type="protein sequence ID" value="RHW21827.1"/>
    <property type="molecule type" value="Genomic_DNA"/>
</dbReference>
<dbReference type="RefSeq" id="WP_205890110.1">
    <property type="nucleotide sequence ID" value="NZ_QJSA01000004.1"/>
</dbReference>
<gene>
    <name evidence="1" type="ORF">C2846_04995</name>
</gene>
<evidence type="ECO:0000313" key="2">
    <source>
        <dbReference type="Proteomes" id="UP000265745"/>
    </source>
</evidence>
<evidence type="ECO:0000313" key="1">
    <source>
        <dbReference type="EMBL" id="RHW21827.1"/>
    </source>
</evidence>
<comment type="caution">
    <text evidence="1">The sequence shown here is derived from an EMBL/GenBank/DDBJ whole genome shotgun (WGS) entry which is preliminary data.</text>
</comment>
<protein>
    <submittedName>
        <fullName evidence="1">Uncharacterized protein</fullName>
    </submittedName>
</protein>
<keyword evidence="2" id="KW-1185">Reference proteome</keyword>
<dbReference type="Proteomes" id="UP000265745">
    <property type="component" value="Unassembled WGS sequence"/>
</dbReference>
<sequence>CKVLVFQQLPESTPYTEALHSDLCLMGWWCIAGLSMDCFRPSAVRNDGEVDFGHLLYMPGLRIYPGHYERAALECLRITSRSWR</sequence>